<feature type="non-terminal residue" evidence="1">
    <location>
        <position position="47"/>
    </location>
</feature>
<dbReference type="EMBL" id="JABBNB010000088">
    <property type="protein sequence ID" value="NMO05319.1"/>
    <property type="molecule type" value="Genomic_DNA"/>
</dbReference>
<dbReference type="InterPro" id="IPR036928">
    <property type="entry name" value="AS_sf"/>
</dbReference>
<keyword evidence="2" id="KW-1185">Reference proteome</keyword>
<organism evidence="1 2">
    <name type="scientific">Gordonia asplenii</name>
    <dbReference type="NCBI Taxonomy" id="2725283"/>
    <lineage>
        <taxon>Bacteria</taxon>
        <taxon>Bacillati</taxon>
        <taxon>Actinomycetota</taxon>
        <taxon>Actinomycetes</taxon>
        <taxon>Mycobacteriales</taxon>
        <taxon>Gordoniaceae</taxon>
        <taxon>Gordonia</taxon>
    </lineage>
</organism>
<dbReference type="SUPFAM" id="SSF75304">
    <property type="entry name" value="Amidase signature (AS) enzymes"/>
    <property type="match status" value="1"/>
</dbReference>
<evidence type="ECO:0000313" key="2">
    <source>
        <dbReference type="Proteomes" id="UP000550729"/>
    </source>
</evidence>
<dbReference type="AlphaFoldDB" id="A0A848L3L0"/>
<keyword evidence="1" id="KW-0378">Hydrolase</keyword>
<comment type="caution">
    <text evidence="1">The sequence shown here is derived from an EMBL/GenBank/DDBJ whole genome shotgun (WGS) entry which is preliminary data.</text>
</comment>
<dbReference type="GO" id="GO:0004040">
    <property type="term" value="F:amidase activity"/>
    <property type="evidence" value="ECO:0007669"/>
    <property type="project" value="UniProtKB-EC"/>
</dbReference>
<sequence>MKRVHAFGDDCLTDLDGVGIAAAIAAGEFSALEATKAALARIDVVEP</sequence>
<name>A0A848L3L0_9ACTN</name>
<proteinExistence type="predicted"/>
<dbReference type="EC" id="3.5.1.4" evidence="1"/>
<protein>
    <submittedName>
        <fullName evidence="1">Amidase</fullName>
        <ecNumber evidence="1">3.5.1.4</ecNumber>
    </submittedName>
</protein>
<reference evidence="1 2" key="1">
    <citation type="submission" date="2020-04" db="EMBL/GenBank/DDBJ databases">
        <title>Gordonia sp. nov. TBRC 11910.</title>
        <authorList>
            <person name="Suriyachadkun C."/>
        </authorList>
    </citation>
    <scope>NUCLEOTIDE SEQUENCE [LARGE SCALE GENOMIC DNA]</scope>
    <source>
        <strain evidence="1 2">TBRC 11910</strain>
    </source>
</reference>
<dbReference type="Proteomes" id="UP000550729">
    <property type="component" value="Unassembled WGS sequence"/>
</dbReference>
<gene>
    <name evidence="1" type="ORF">HH308_29300</name>
</gene>
<accession>A0A848L3L0</accession>
<evidence type="ECO:0000313" key="1">
    <source>
        <dbReference type="EMBL" id="NMO05319.1"/>
    </source>
</evidence>